<reference evidence="3 4" key="1">
    <citation type="submission" date="2017-01" db="EMBL/GenBank/DDBJ databases">
        <title>Complete genome sequence of esterase-producing bacterium Croceicoccus marinus E4A9.</title>
        <authorList>
            <person name="Wu Y.-H."/>
            <person name="Cheng H."/>
            <person name="Xu L."/>
            <person name="Huo Y.-Y."/>
            <person name="Wang C.-S."/>
            <person name="Xu X.-W."/>
        </authorList>
    </citation>
    <scope>NUCLEOTIDE SEQUENCE [LARGE SCALE GENOMIC DNA]</scope>
    <source>
        <strain evidence="3 4">E4A9</strain>
    </source>
</reference>
<dbReference type="OrthoDB" id="7410968at2"/>
<proteinExistence type="predicted"/>
<keyword evidence="3" id="KW-0255">Endonuclease</keyword>
<gene>
    <name evidence="3" type="ORF">A9D14_11425</name>
</gene>
<dbReference type="Pfam" id="PF13175">
    <property type="entry name" value="AAA_15"/>
    <property type="match status" value="1"/>
</dbReference>
<organism evidence="3 4">
    <name type="scientific">Croceicoccus marinus</name>
    <dbReference type="NCBI Taxonomy" id="450378"/>
    <lineage>
        <taxon>Bacteria</taxon>
        <taxon>Pseudomonadati</taxon>
        <taxon>Pseudomonadota</taxon>
        <taxon>Alphaproteobacteria</taxon>
        <taxon>Sphingomonadales</taxon>
        <taxon>Erythrobacteraceae</taxon>
        <taxon>Croceicoccus</taxon>
    </lineage>
</organism>
<dbReference type="InterPro" id="IPR027417">
    <property type="entry name" value="P-loop_NTPase"/>
</dbReference>
<dbReference type="InterPro" id="IPR034139">
    <property type="entry name" value="TOPRIM_OLD"/>
</dbReference>
<dbReference type="EMBL" id="CP019602">
    <property type="protein sequence ID" value="ARU16674.1"/>
    <property type="molecule type" value="Genomic_DNA"/>
</dbReference>
<dbReference type="InterPro" id="IPR041685">
    <property type="entry name" value="AAA_GajA/Old/RecF-like"/>
</dbReference>
<feature type="domain" description="Endonuclease GajA/Old nuclease/RecF-like AAA" evidence="1">
    <location>
        <begin position="1"/>
        <end position="402"/>
    </location>
</feature>
<keyword evidence="4" id="KW-1185">Reference proteome</keyword>
<feature type="domain" description="OLD protein-like TOPRIM" evidence="2">
    <location>
        <begin position="453"/>
        <end position="522"/>
    </location>
</feature>
<dbReference type="RefSeq" id="WP_066846528.1">
    <property type="nucleotide sequence ID" value="NZ_CP019602.1"/>
</dbReference>
<dbReference type="CDD" id="cd01026">
    <property type="entry name" value="TOPRIM_OLD"/>
    <property type="match status" value="1"/>
</dbReference>
<dbReference type="Proteomes" id="UP000195807">
    <property type="component" value="Chromosome"/>
</dbReference>
<evidence type="ECO:0000259" key="1">
    <source>
        <dbReference type="Pfam" id="PF13175"/>
    </source>
</evidence>
<keyword evidence="3" id="KW-0540">Nuclease</keyword>
<dbReference type="STRING" id="450378.GCA_001661675_02296"/>
<accession>A0A1Z1FD41</accession>
<evidence type="ECO:0000313" key="4">
    <source>
        <dbReference type="Proteomes" id="UP000195807"/>
    </source>
</evidence>
<dbReference type="GO" id="GO:0004519">
    <property type="term" value="F:endonuclease activity"/>
    <property type="evidence" value="ECO:0007669"/>
    <property type="project" value="UniProtKB-KW"/>
</dbReference>
<dbReference type="SUPFAM" id="SSF52540">
    <property type="entry name" value="P-loop containing nucleoside triphosphate hydrolases"/>
    <property type="match status" value="1"/>
</dbReference>
<dbReference type="Gene3D" id="3.40.50.300">
    <property type="entry name" value="P-loop containing nucleotide triphosphate hydrolases"/>
    <property type="match status" value="1"/>
</dbReference>
<evidence type="ECO:0000313" key="3">
    <source>
        <dbReference type="EMBL" id="ARU16674.1"/>
    </source>
</evidence>
<dbReference type="InterPro" id="IPR051396">
    <property type="entry name" value="Bact_Antivir_Def_Nuclease"/>
</dbReference>
<dbReference type="KEGG" id="cman:A9D14_11425"/>
<dbReference type="Pfam" id="PF20469">
    <property type="entry name" value="OLD-like_TOPRIM"/>
    <property type="match status" value="1"/>
</dbReference>
<evidence type="ECO:0000259" key="2">
    <source>
        <dbReference type="Pfam" id="PF20469"/>
    </source>
</evidence>
<keyword evidence="3" id="KW-0378">Hydrolase</keyword>
<name>A0A1Z1FD41_9SPHN</name>
<dbReference type="PANTHER" id="PTHR43581:SF2">
    <property type="entry name" value="EXCINUCLEASE ATPASE SUBUNIT"/>
    <property type="match status" value="1"/>
</dbReference>
<sequence length="665" mass="74942">MRLENIKIRNFRLLRRLSIDLAQDKTTTILVGPNNSGKTSVMEALRLFIGQGAEAPKISFHDLSQLRHRDLKRIERKVAAEADPEKKIELLRRLTPRMRLDLTFSYGEDPADLVAATKLLMDLTPGTSRVRMRIDYRLENAKKLLDEFGARPRKDVSLCDYLKETFRDHFKRVFFKVSPDGKEVEQLEDGNLLKSLLRIDIVPAQRHVDDDEGSRSAKLSKLLHDHYERFYRVDDAAGYQAIEDALTASAGDLTGMYGKAFGRLTKRLQSFGYPPGQKAPDLRVRAELSAETIYRDNARIYYASEHAEKEGVMEEFELPEKYNGLGYKNLIYIVLQLESFRAAIDATMGDKPRVHIIAIEEPEAHLHPQMQTVFISEISKVLETDGGTTAQVLLSTHSSHMIAHSEFEPVRYFRRVGRQVVMQDLSQLPLPPDNPDLLDFLRRYIRLTHCDLFFADKAIFVEGQVERLLLPMMIEEQAKVAGCETLGSQYVSISEVGGGHAHKFKPIIDFLGIPSLIITDLDSVDDGGKKCPVATGKSTSNACLRKWIPEKETVEELQACDNAAKTQGCIRVAYQVTQDGHCGRSFEEAFIYANITWLTDNHAKLSTTKAAVKKAIDAGLTAQAWELSGKLGKVDFALDLMGAPGWEIPLYIQQGLQWLAEHPAK</sequence>
<dbReference type="PANTHER" id="PTHR43581">
    <property type="entry name" value="ATP/GTP PHOSPHATASE"/>
    <property type="match status" value="1"/>
</dbReference>
<protein>
    <submittedName>
        <fullName evidence="3">ATP-dependent endonuclease</fullName>
    </submittedName>
</protein>
<dbReference type="AlphaFoldDB" id="A0A1Z1FD41"/>